<dbReference type="GO" id="GO:0003899">
    <property type="term" value="F:DNA-directed RNA polymerase activity"/>
    <property type="evidence" value="ECO:0007669"/>
    <property type="project" value="InterPro"/>
</dbReference>
<keyword evidence="5" id="KW-0934">Plastid</keyword>
<geneLocation type="plastid" evidence="5"/>
<dbReference type="InterPro" id="IPR011263">
    <property type="entry name" value="DNA-dir_RNA_pol_RpoA/D/Rpb3"/>
</dbReference>
<dbReference type="EMBL" id="OP597739">
    <property type="protein sequence ID" value="UZA61465.1"/>
    <property type="molecule type" value="Genomic_DNA"/>
</dbReference>
<reference evidence="5" key="1">
    <citation type="journal article" date="2022" name="Plant Direct">
        <title>The plastomes of Hyalomonas oviformis and Hyalogonium fusiforme evolved dissimilar architectures after the loss of photosynthesis.</title>
        <authorList>
            <person name="DeShaw A.E."/>
            <person name="Figueroa-Martinez F."/>
            <person name="Proschold T."/>
            <person name="Lorenz M."/>
            <person name="Nedelcu A.M."/>
            <person name="Smith D.R."/>
            <person name="Reyes-Prieto A."/>
        </authorList>
    </citation>
    <scope>NUCLEOTIDE SEQUENCE</scope>
    <source>
        <strain evidence="5">SAG 62-1c</strain>
    </source>
</reference>
<dbReference type="Gene3D" id="2.170.120.12">
    <property type="entry name" value="DNA-directed RNA polymerase, insert domain"/>
    <property type="match status" value="1"/>
</dbReference>
<evidence type="ECO:0000313" key="5">
    <source>
        <dbReference type="EMBL" id="UZA61465.1"/>
    </source>
</evidence>
<gene>
    <name evidence="5" type="primary">rpoA</name>
</gene>
<accession>A0A9E8ADT1</accession>
<dbReference type="SMART" id="SM00662">
    <property type="entry name" value="RPOLD"/>
    <property type="match status" value="1"/>
</dbReference>
<dbReference type="AlphaFoldDB" id="A0A9E8ADT1"/>
<name>A0A9E8ADT1_9CHLO</name>
<proteinExistence type="predicted"/>
<evidence type="ECO:0000256" key="2">
    <source>
        <dbReference type="ARBA" id="ARBA00023163"/>
    </source>
</evidence>
<dbReference type="InterPro" id="IPR011262">
    <property type="entry name" value="DNA-dir_RNA_pol_insert"/>
</dbReference>
<protein>
    <recommendedName>
        <fullName evidence="3">Plastid-encoded RNA polymerase subunit alpha</fullName>
    </recommendedName>
</protein>
<dbReference type="CDD" id="cd06928">
    <property type="entry name" value="RNAP_alpha_NTD"/>
    <property type="match status" value="1"/>
</dbReference>
<dbReference type="SUPFAM" id="SSF56553">
    <property type="entry name" value="Insert subdomain of RNA polymerase alpha subunit"/>
    <property type="match status" value="1"/>
</dbReference>
<evidence type="ECO:0000256" key="1">
    <source>
        <dbReference type="ARBA" id="ARBA00022478"/>
    </source>
</evidence>
<sequence>MNKVFISCKESRIENNKSFYGSFYLGPFNEGESLTIANALRRTLLSECPGLAIISVLIEDVNHEYSTLSGVRDSVLDILLNLKEIVLKKSKNPWLNYKPNGVCSVYNQVGSSFFKPVVGYLKVKGPGIVRAKDLRLPPFIQCVDPDQYIATLSENGSLNMKFVIMEGKSYIIQKAKDFVDYSLVKKRRLLLKQLKDLMMSRLAVSPSTCPMAPSNGTLGHSIDLKEAVNYELFHSRLAYSKYSRDGKDAQLHGVSAAEGGLASGLIRPLPCHGTFRAKSLAPSLKAPMKGSSKPKPFTAPLSKGTFPIGNAFKNASALNIDAVFSPIKKVNYIIEVSDNKIVNLNYHDKYSFMTYISTLIESGYFYKKNFPFLTTAFSPYYNAQNALKEKKFMQDLMQYVETYSTEELWSSSRSLHPLRKEGALHTVILEIWTNGSLHPREALSMAFSHLTELFMNLEKTKVFNPIYKDVSSYKKCLNTLPTL</sequence>
<dbReference type="InterPro" id="IPR036603">
    <property type="entry name" value="RBP11-like"/>
</dbReference>
<dbReference type="SUPFAM" id="SSF55257">
    <property type="entry name" value="RBP11-like subunits of RNA polymerase"/>
    <property type="match status" value="1"/>
</dbReference>
<keyword evidence="1" id="KW-0240">DNA-directed RNA polymerase</keyword>
<dbReference type="GO" id="GO:0000428">
    <property type="term" value="C:DNA-directed RNA polymerase complex"/>
    <property type="evidence" value="ECO:0007669"/>
    <property type="project" value="UniProtKB-KW"/>
</dbReference>
<dbReference type="Pfam" id="PF01000">
    <property type="entry name" value="RNA_pol_A_bac"/>
    <property type="match status" value="1"/>
</dbReference>
<dbReference type="Pfam" id="PF01193">
    <property type="entry name" value="RNA_pol_L"/>
    <property type="match status" value="1"/>
</dbReference>
<organism evidence="5">
    <name type="scientific">Hyalogonium fusiforme</name>
    <dbReference type="NCBI Taxonomy" id="2926373"/>
    <lineage>
        <taxon>Eukaryota</taxon>
        <taxon>Viridiplantae</taxon>
        <taxon>Chlorophyta</taxon>
        <taxon>core chlorophytes</taxon>
        <taxon>Chlorophyceae</taxon>
        <taxon>CS clade</taxon>
        <taxon>Chlamydomonadales</taxon>
        <taxon>Haematococcaceae</taxon>
        <taxon>Hyalogonium</taxon>
    </lineage>
</organism>
<keyword evidence="2" id="KW-0804">Transcription</keyword>
<evidence type="ECO:0000259" key="4">
    <source>
        <dbReference type="SMART" id="SM00662"/>
    </source>
</evidence>
<dbReference type="Gene3D" id="3.30.1360.10">
    <property type="entry name" value="RNA polymerase, RBP11-like subunit"/>
    <property type="match status" value="1"/>
</dbReference>
<evidence type="ECO:0000256" key="3">
    <source>
        <dbReference type="ARBA" id="ARBA00031776"/>
    </source>
</evidence>
<feature type="domain" description="DNA-directed RNA polymerase RpoA/D/Rpb3-type" evidence="4">
    <location>
        <begin position="20"/>
        <end position="236"/>
    </location>
</feature>
<dbReference type="GO" id="GO:0006351">
    <property type="term" value="P:DNA-templated transcription"/>
    <property type="evidence" value="ECO:0007669"/>
    <property type="project" value="InterPro"/>
</dbReference>
<dbReference type="InterPro" id="IPR036643">
    <property type="entry name" value="RNApol_insert_sf"/>
</dbReference>
<dbReference type="GO" id="GO:0046983">
    <property type="term" value="F:protein dimerization activity"/>
    <property type="evidence" value="ECO:0007669"/>
    <property type="project" value="InterPro"/>
</dbReference>